<name>A0A4S8IR89_MUSBA</name>
<evidence type="ECO:0000313" key="1">
    <source>
        <dbReference type="EMBL" id="THU50674.1"/>
    </source>
</evidence>
<reference evidence="1 2" key="1">
    <citation type="journal article" date="2019" name="Nat. Plants">
        <title>Genome sequencing of Musa balbisiana reveals subgenome evolution and function divergence in polyploid bananas.</title>
        <authorList>
            <person name="Yao X."/>
        </authorList>
    </citation>
    <scope>NUCLEOTIDE SEQUENCE [LARGE SCALE GENOMIC DNA]</scope>
    <source>
        <strain evidence="2">cv. DH-PKW</strain>
        <tissue evidence="1">Leaves</tissue>
    </source>
</reference>
<comment type="caution">
    <text evidence="1">The sequence shown here is derived from an EMBL/GenBank/DDBJ whole genome shotgun (WGS) entry which is preliminary data.</text>
</comment>
<keyword evidence="2" id="KW-1185">Reference proteome</keyword>
<dbReference type="Proteomes" id="UP000317650">
    <property type="component" value="Chromosome 6"/>
</dbReference>
<protein>
    <submittedName>
        <fullName evidence="1">Uncharacterized protein</fullName>
    </submittedName>
</protein>
<sequence length="219" mass="22282">MYIGLTINEKYNGGLQTQIIIITTSLLCFCCCRRRHPAGGCCAAEGGAALACRPLAALPLQVGVLAGAAASAGGSALGAAPTGGAAPPGGHPCRGGFASGSSDRKRRCPAVPHPAGEAAAGAAALRCPCPRVQWPQAPQPTAPLLAGAAAAGATACGSSTRRRRHCVRALCPHAPARRWLPCLRSWAWPHVAGLAAAAAGGLLARRWQRCHLQRQQGQQ</sequence>
<organism evidence="1 2">
    <name type="scientific">Musa balbisiana</name>
    <name type="common">Banana</name>
    <dbReference type="NCBI Taxonomy" id="52838"/>
    <lineage>
        <taxon>Eukaryota</taxon>
        <taxon>Viridiplantae</taxon>
        <taxon>Streptophyta</taxon>
        <taxon>Embryophyta</taxon>
        <taxon>Tracheophyta</taxon>
        <taxon>Spermatophyta</taxon>
        <taxon>Magnoliopsida</taxon>
        <taxon>Liliopsida</taxon>
        <taxon>Zingiberales</taxon>
        <taxon>Musaceae</taxon>
        <taxon>Musa</taxon>
    </lineage>
</organism>
<dbReference type="AlphaFoldDB" id="A0A4S8IR89"/>
<proteinExistence type="predicted"/>
<gene>
    <name evidence="1" type="ORF">C4D60_Mb06t22790</name>
</gene>
<accession>A0A4S8IR89</accession>
<evidence type="ECO:0000313" key="2">
    <source>
        <dbReference type="Proteomes" id="UP000317650"/>
    </source>
</evidence>
<dbReference type="EMBL" id="PYDT01000009">
    <property type="protein sequence ID" value="THU50674.1"/>
    <property type="molecule type" value="Genomic_DNA"/>
</dbReference>